<organism evidence="2 3">
    <name type="scientific">Apiospora phragmitis</name>
    <dbReference type="NCBI Taxonomy" id="2905665"/>
    <lineage>
        <taxon>Eukaryota</taxon>
        <taxon>Fungi</taxon>
        <taxon>Dikarya</taxon>
        <taxon>Ascomycota</taxon>
        <taxon>Pezizomycotina</taxon>
        <taxon>Sordariomycetes</taxon>
        <taxon>Xylariomycetidae</taxon>
        <taxon>Amphisphaeriales</taxon>
        <taxon>Apiosporaceae</taxon>
        <taxon>Apiospora</taxon>
    </lineage>
</organism>
<dbReference type="EMBL" id="JAQQWL010000011">
    <property type="protein sequence ID" value="KAK8048962.1"/>
    <property type="molecule type" value="Genomic_DNA"/>
</dbReference>
<name>A0ABR1TQR3_9PEZI</name>
<dbReference type="InterPro" id="IPR036047">
    <property type="entry name" value="F-box-like_dom_sf"/>
</dbReference>
<feature type="domain" description="F-box" evidence="1">
    <location>
        <begin position="25"/>
        <end position="71"/>
    </location>
</feature>
<dbReference type="RefSeq" id="XP_066711211.1">
    <property type="nucleotide sequence ID" value="XM_066862101.1"/>
</dbReference>
<reference evidence="2 3" key="1">
    <citation type="submission" date="2023-01" db="EMBL/GenBank/DDBJ databases">
        <title>Analysis of 21 Apiospora genomes using comparative genomics revels a genus with tremendous synthesis potential of carbohydrate active enzymes and secondary metabolites.</title>
        <authorList>
            <person name="Sorensen T."/>
        </authorList>
    </citation>
    <scope>NUCLEOTIDE SEQUENCE [LARGE SCALE GENOMIC DNA]</scope>
    <source>
        <strain evidence="2 3">CBS 135458</strain>
    </source>
</reference>
<protein>
    <recommendedName>
        <fullName evidence="1">F-box domain-containing protein</fullName>
    </recommendedName>
</protein>
<gene>
    <name evidence="2" type="ORF">PG994_010692</name>
</gene>
<evidence type="ECO:0000313" key="3">
    <source>
        <dbReference type="Proteomes" id="UP001480595"/>
    </source>
</evidence>
<dbReference type="PROSITE" id="PS50181">
    <property type="entry name" value="FBOX"/>
    <property type="match status" value="1"/>
</dbReference>
<evidence type="ECO:0000313" key="2">
    <source>
        <dbReference type="EMBL" id="KAK8048962.1"/>
    </source>
</evidence>
<dbReference type="Proteomes" id="UP001480595">
    <property type="component" value="Unassembled WGS sequence"/>
</dbReference>
<dbReference type="InterPro" id="IPR001810">
    <property type="entry name" value="F-box_dom"/>
</dbReference>
<dbReference type="SUPFAM" id="SSF81383">
    <property type="entry name" value="F-box domain"/>
    <property type="match status" value="1"/>
</dbReference>
<keyword evidence="3" id="KW-1185">Reference proteome</keyword>
<evidence type="ECO:0000259" key="1">
    <source>
        <dbReference type="PROSITE" id="PS50181"/>
    </source>
</evidence>
<comment type="caution">
    <text evidence="2">The sequence shown here is derived from an EMBL/GenBank/DDBJ whole genome shotgun (WGS) entry which is preliminary data.</text>
</comment>
<accession>A0ABR1TQR3</accession>
<proteinExistence type="predicted"/>
<dbReference type="GeneID" id="92095164"/>
<sequence length="544" mass="61058">MKRLSTSAANVTSSRSETSMVWPLSSALKKLPYEMMANIAMSLTLEEIFDLSLCCRHFRYLIIEDSFCKAIVCAKALYSVEAQQAVRDGRYARALRRLVKRRRAIADARPYIVAMVGLADSYMYSSGKLCYIIDGYLYGLSNQTAFEPEEIDWTSYYYCFRFRLDEPDPDKTQIMKNRDSWRRQHDEGPIDDRWGFLKLEKDETTGQVRIVESRKEWLTGQSGNRRSYYTTNVVFRDENEGTTDEELENNLPDVPLTRLLESSSNPSYMLPKLRPPRGVHAGDDGTIFGLSKTHLRSYFYSCGTFLDLVDDPSSSAACTQRLRLRAGKKMATKYLEIPAMPTSSSAQETSEKEKEEKVYNRVIMWPGEPEDPCSDPALERISRIMNPRDHQGDIDAVNDERSIVYATGGGVNGTSLKVLVWITFDPAAKLPDTWSGGLSMVTSSEAHENSGGSASRYAGVREGAYCQSISAPGCHGKATRSLDHNGAGGGIIRGNSSRVFDMYPLRAGAPSEASLPNTFIFTEGPSVWVRIEKAMYPHLIRQYV</sequence>